<dbReference type="Pfam" id="PF20431">
    <property type="entry name" value="E_motif"/>
    <property type="match status" value="1"/>
</dbReference>
<name>A0ABQ9LZ31_HEVBR</name>
<dbReference type="InterPro" id="IPR002885">
    <property type="entry name" value="PPR_rpt"/>
</dbReference>
<keyword evidence="1" id="KW-0677">Repeat</keyword>
<dbReference type="Proteomes" id="UP001174677">
    <property type="component" value="Chromosome 9"/>
</dbReference>
<dbReference type="InterPro" id="IPR011990">
    <property type="entry name" value="TPR-like_helical_dom_sf"/>
</dbReference>
<keyword evidence="3" id="KW-1133">Transmembrane helix</keyword>
<evidence type="ECO:0000256" key="1">
    <source>
        <dbReference type="ARBA" id="ARBA00022737"/>
    </source>
</evidence>
<dbReference type="InterPro" id="IPR046848">
    <property type="entry name" value="E_motif"/>
</dbReference>
<dbReference type="PANTHER" id="PTHR47926:SF347">
    <property type="entry name" value="PENTATRICOPEPTIDE REPEAT-CONTAINING PROTEIN"/>
    <property type="match status" value="1"/>
</dbReference>
<keyword evidence="3" id="KW-0472">Membrane</keyword>
<reference evidence="4" key="1">
    <citation type="journal article" date="2023" name="Plant Biotechnol. J.">
        <title>Chromosome-level wild Hevea brasiliensis genome provides new tools for genomic-assisted breeding and valuable loci to elevate rubber yield.</title>
        <authorList>
            <person name="Cheng H."/>
            <person name="Song X."/>
            <person name="Hu Y."/>
            <person name="Wu T."/>
            <person name="Yang Q."/>
            <person name="An Z."/>
            <person name="Feng S."/>
            <person name="Deng Z."/>
            <person name="Wu W."/>
            <person name="Zeng X."/>
            <person name="Tu M."/>
            <person name="Wang X."/>
            <person name="Huang H."/>
        </authorList>
    </citation>
    <scope>NUCLEOTIDE SEQUENCE</scope>
    <source>
        <strain evidence="4">MT/VB/25A 57/8</strain>
    </source>
</reference>
<feature type="repeat" description="PPR" evidence="2">
    <location>
        <begin position="9"/>
        <end position="43"/>
    </location>
</feature>
<organism evidence="4 5">
    <name type="scientific">Hevea brasiliensis</name>
    <name type="common">Para rubber tree</name>
    <name type="synonym">Siphonia brasiliensis</name>
    <dbReference type="NCBI Taxonomy" id="3981"/>
    <lineage>
        <taxon>Eukaryota</taxon>
        <taxon>Viridiplantae</taxon>
        <taxon>Streptophyta</taxon>
        <taxon>Embryophyta</taxon>
        <taxon>Tracheophyta</taxon>
        <taxon>Spermatophyta</taxon>
        <taxon>Magnoliopsida</taxon>
        <taxon>eudicotyledons</taxon>
        <taxon>Gunneridae</taxon>
        <taxon>Pentapetalae</taxon>
        <taxon>rosids</taxon>
        <taxon>fabids</taxon>
        <taxon>Malpighiales</taxon>
        <taxon>Euphorbiaceae</taxon>
        <taxon>Crotonoideae</taxon>
        <taxon>Micrandreae</taxon>
        <taxon>Hevea</taxon>
    </lineage>
</organism>
<feature type="transmembrane region" description="Helical" evidence="3">
    <location>
        <begin position="12"/>
        <end position="34"/>
    </location>
</feature>
<dbReference type="PROSITE" id="PS51375">
    <property type="entry name" value="PPR"/>
    <property type="match status" value="1"/>
</dbReference>
<evidence type="ECO:0000256" key="3">
    <source>
        <dbReference type="SAM" id="Phobius"/>
    </source>
</evidence>
<dbReference type="EMBL" id="JARPOI010000009">
    <property type="protein sequence ID" value="KAJ9173287.1"/>
    <property type="molecule type" value="Genomic_DNA"/>
</dbReference>
<comment type="caution">
    <text evidence="4">The sequence shown here is derived from an EMBL/GenBank/DDBJ whole genome shotgun (WGS) entry which is preliminary data.</text>
</comment>
<dbReference type="Gene3D" id="1.25.40.10">
    <property type="entry name" value="Tetratricopeptide repeat domain"/>
    <property type="match status" value="2"/>
</dbReference>
<evidence type="ECO:0000313" key="5">
    <source>
        <dbReference type="Proteomes" id="UP001174677"/>
    </source>
</evidence>
<evidence type="ECO:0008006" key="6">
    <source>
        <dbReference type="Google" id="ProtNLM"/>
    </source>
</evidence>
<evidence type="ECO:0000256" key="2">
    <source>
        <dbReference type="PROSITE-ProRule" id="PRU00708"/>
    </source>
</evidence>
<dbReference type="InterPro" id="IPR046960">
    <property type="entry name" value="PPR_At4g14850-like_plant"/>
</dbReference>
<gene>
    <name evidence="4" type="ORF">P3X46_016438</name>
</gene>
<proteinExistence type="predicted"/>
<evidence type="ECO:0000313" key="4">
    <source>
        <dbReference type="EMBL" id="KAJ9173287.1"/>
    </source>
</evidence>
<dbReference type="PANTHER" id="PTHR47926">
    <property type="entry name" value="PENTATRICOPEPTIDE REPEAT-CONTAINING PROTEIN"/>
    <property type="match status" value="1"/>
</dbReference>
<dbReference type="Pfam" id="PF01535">
    <property type="entry name" value="PPR"/>
    <property type="match status" value="2"/>
</dbReference>
<protein>
    <recommendedName>
        <fullName evidence="6">Pentatricopeptide repeat-containing protein</fullName>
    </recommendedName>
</protein>
<keyword evidence="5" id="KW-1185">Reference proteome</keyword>
<accession>A0ABQ9LZ31</accession>
<keyword evidence="3" id="KW-0812">Transmembrane</keyword>
<dbReference type="NCBIfam" id="TIGR00756">
    <property type="entry name" value="PPR"/>
    <property type="match status" value="1"/>
</dbReference>
<sequence length="275" mass="31314">MFDHMFNRTVVSWNAVVTSCVGSLWLGDAIGYFVKMMDFGFEPDEMLLMLEVCAEMGNLSLGRWIHSQVIERGFVLNYQWGTALVDVYARSGAVSYAKLVFDRRKKYDMSSSIQPNYVTFLGVLCACSHDGLVDDGFLYFHEKMEHRYKIKPMMVHYGAMFDILGRAGSLKEAYDFIMSPPFQPHPLVWRTLLSACSVHDVNDRNGVAYKVRKKLLELEPTRSGNLVMVANMHVDAGTWEKAENVRRVMRDGGLKKGGESWVELAGIHPSVFFWV</sequence>